<feature type="compositionally biased region" description="Basic and acidic residues" evidence="1">
    <location>
        <begin position="116"/>
        <end position="136"/>
    </location>
</feature>
<comment type="caution">
    <text evidence="2">The sequence shown here is derived from an EMBL/GenBank/DDBJ whole genome shotgun (WGS) entry which is preliminary data.</text>
</comment>
<evidence type="ECO:0000313" key="3">
    <source>
        <dbReference type="Proteomes" id="UP001488805"/>
    </source>
</evidence>
<dbReference type="EMBL" id="JBCEZU010000013">
    <property type="protein sequence ID" value="KAK9540367.1"/>
    <property type="molecule type" value="Genomic_DNA"/>
</dbReference>
<accession>A0AAW1FZP3</accession>
<protein>
    <submittedName>
        <fullName evidence="2">Uncharacterized protein</fullName>
    </submittedName>
</protein>
<keyword evidence="3" id="KW-1185">Reference proteome</keyword>
<dbReference type="AlphaFoldDB" id="A0AAW1FZP3"/>
<gene>
    <name evidence="2" type="ORF">VZT92_002824</name>
</gene>
<reference evidence="2 3" key="1">
    <citation type="journal article" date="2024" name="Genome Biol. Evol.">
        <title>Chromosome-level genome assembly of the viviparous eelpout Zoarces viviparus.</title>
        <authorList>
            <person name="Fuhrmann N."/>
            <person name="Brasseur M.V."/>
            <person name="Bakowski C.E."/>
            <person name="Podsiadlowski L."/>
            <person name="Prost S."/>
            <person name="Krehenwinkel H."/>
            <person name="Mayer C."/>
        </authorList>
    </citation>
    <scope>NUCLEOTIDE SEQUENCE [LARGE SCALE GENOMIC DNA]</scope>
    <source>
        <strain evidence="2">NO-MEL_2022_Ind0_liver</strain>
    </source>
</reference>
<proteinExistence type="predicted"/>
<evidence type="ECO:0000256" key="1">
    <source>
        <dbReference type="SAM" id="MobiDB-lite"/>
    </source>
</evidence>
<dbReference type="Proteomes" id="UP001488805">
    <property type="component" value="Unassembled WGS sequence"/>
</dbReference>
<feature type="region of interest" description="Disordered" evidence="1">
    <location>
        <begin position="114"/>
        <end position="136"/>
    </location>
</feature>
<evidence type="ECO:0000313" key="2">
    <source>
        <dbReference type="EMBL" id="KAK9540367.1"/>
    </source>
</evidence>
<name>A0AAW1FZP3_ZOAVI</name>
<organism evidence="2 3">
    <name type="scientific">Zoarces viviparus</name>
    <name type="common">Viviparous eelpout</name>
    <name type="synonym">Blennius viviparus</name>
    <dbReference type="NCBI Taxonomy" id="48416"/>
    <lineage>
        <taxon>Eukaryota</taxon>
        <taxon>Metazoa</taxon>
        <taxon>Chordata</taxon>
        <taxon>Craniata</taxon>
        <taxon>Vertebrata</taxon>
        <taxon>Euteleostomi</taxon>
        <taxon>Actinopterygii</taxon>
        <taxon>Neopterygii</taxon>
        <taxon>Teleostei</taxon>
        <taxon>Neoteleostei</taxon>
        <taxon>Acanthomorphata</taxon>
        <taxon>Eupercaria</taxon>
        <taxon>Perciformes</taxon>
        <taxon>Cottioidei</taxon>
        <taxon>Zoarcales</taxon>
        <taxon>Zoarcidae</taxon>
        <taxon>Zoarcinae</taxon>
        <taxon>Zoarces</taxon>
    </lineage>
</organism>
<sequence length="136" mass="15094">MNGRGDDENGGAMAEKRILPIWTLGDPHNASRHKSVTTSSSFMVVFRLLARRHISLWQQVPTRTLPSSHTMRAHGVIPGSLRSVSSSADALSSLLRCACRYCCCWTGSARRGLPRNTDETREGTESSRLRDAKQRL</sequence>